<dbReference type="InterPro" id="IPR012257">
    <property type="entry name" value="Glc_ox_4Fe-4S"/>
</dbReference>
<proteinExistence type="predicted"/>
<name>D6XWE1_BACIE</name>
<dbReference type="EC" id="1.1.99.14" evidence="6"/>
<evidence type="ECO:0000256" key="5">
    <source>
        <dbReference type="ARBA" id="ARBA00023014"/>
    </source>
</evidence>
<dbReference type="eggNOG" id="COG0247">
    <property type="taxonomic scope" value="Bacteria"/>
</dbReference>
<dbReference type="Proteomes" id="UP000000271">
    <property type="component" value="Chromosome"/>
</dbReference>
<comment type="catalytic activity">
    <reaction evidence="6">
        <text>(R)-lactate + A = pyruvate + AH2</text>
        <dbReference type="Rhea" id="RHEA:15089"/>
        <dbReference type="ChEBI" id="CHEBI:13193"/>
        <dbReference type="ChEBI" id="CHEBI:15361"/>
        <dbReference type="ChEBI" id="CHEBI:16004"/>
        <dbReference type="ChEBI" id="CHEBI:17499"/>
    </reaction>
</comment>
<keyword evidence="2 6" id="KW-0479">Metal-binding</keyword>
<keyword evidence="3" id="KW-0677">Repeat</keyword>
<gene>
    <name evidence="8" type="ordered locus">Bsel_2393</name>
</gene>
<evidence type="ECO:0000313" key="8">
    <source>
        <dbReference type="EMBL" id="ADH99895.1"/>
    </source>
</evidence>
<keyword evidence="6" id="KW-0813">Transport</keyword>
<keyword evidence="4 6" id="KW-0408">Iron</keyword>
<accession>D6XWE1</accession>
<protein>
    <recommendedName>
        <fullName evidence="6">Glycolate oxidase iron-sulfur subunit</fullName>
        <ecNumber evidence="6">1.1.99.14</ecNumber>
    </recommendedName>
</protein>
<dbReference type="InterPro" id="IPR009051">
    <property type="entry name" value="Helical_ferredxn"/>
</dbReference>
<dbReference type="Pfam" id="PF13183">
    <property type="entry name" value="Fer4_8"/>
    <property type="match status" value="1"/>
</dbReference>
<feature type="domain" description="4Fe-4S ferredoxin-type" evidence="7">
    <location>
        <begin position="68"/>
        <end position="93"/>
    </location>
</feature>
<comment type="function">
    <text evidence="6">Component of a complex that catalyzes the oxidation of glycolate to glyoxylate.</text>
</comment>
<dbReference type="GO" id="GO:0019154">
    <property type="term" value="F:glycolate dehydrogenase activity"/>
    <property type="evidence" value="ECO:0007669"/>
    <property type="project" value="UniProtKB-EC"/>
</dbReference>
<evidence type="ECO:0000256" key="2">
    <source>
        <dbReference type="ARBA" id="ARBA00022723"/>
    </source>
</evidence>
<dbReference type="PROSITE" id="PS51379">
    <property type="entry name" value="4FE4S_FER_2"/>
    <property type="match status" value="2"/>
</dbReference>
<keyword evidence="1 6" id="KW-0004">4Fe-4S</keyword>
<evidence type="ECO:0000256" key="3">
    <source>
        <dbReference type="ARBA" id="ARBA00022737"/>
    </source>
</evidence>
<dbReference type="InterPro" id="IPR004017">
    <property type="entry name" value="Cys_rich_dom"/>
</dbReference>
<dbReference type="Gene3D" id="1.10.1060.10">
    <property type="entry name" value="Alpha-helical ferredoxin"/>
    <property type="match status" value="1"/>
</dbReference>
<keyword evidence="9" id="KW-1185">Reference proteome</keyword>
<dbReference type="EMBL" id="CP001791">
    <property type="protein sequence ID" value="ADH99895.1"/>
    <property type="molecule type" value="Genomic_DNA"/>
</dbReference>
<dbReference type="HOGENOM" id="CLU_023081_0_1_9"/>
<dbReference type="GO" id="GO:0051539">
    <property type="term" value="F:4 iron, 4 sulfur cluster binding"/>
    <property type="evidence" value="ECO:0007669"/>
    <property type="project" value="UniProtKB-UniRule"/>
</dbReference>
<evidence type="ECO:0000259" key="7">
    <source>
        <dbReference type="PROSITE" id="PS51379"/>
    </source>
</evidence>
<dbReference type="InterPro" id="IPR017896">
    <property type="entry name" value="4Fe4S_Fe-S-bd"/>
</dbReference>
<keyword evidence="6" id="KW-0249">Electron transport</keyword>
<sequence>MSMTKKMQKDITADFQTKMDYDEMLNCMRCGFCLPACPTYRETGGNEAASPRGRIALMKAVSDGMMAPDQDFEDQLSLCLGCRACEPACPSGVKYGHLLEDAVDILQKHKKTSLKEKGIRKVVLDNVFPNPGKMKQLNSLMWFYQKSGVQKLARGTKMTGIVGNHLATFERVLPEIPAPSRMKNRPTHVHAEGEVKKKVAFFSGCLMDTMFMDTNDKTLFLLKKAGCEVVIPKEQSCCGALHAHSGEKEAALDLAKQNIIAFEEGEFDYIISNAGGCGAVLHDYGYMLKNDPEWKERAERFSSRVMDISEILLDAGLPEMSLPERIVTYQDSCHLRNVMKTFSAPRELLKQIKGVHFVEMVDADRCCGSAGTYNLVEKEMSMQILDVKMQEVYKTKATTIVTANPGCLLQMRLGIEREGKSSEMDGVHIVDLLADAVKHAELKKETV</sequence>
<dbReference type="SUPFAM" id="SSF54862">
    <property type="entry name" value="4Fe-4S ferredoxins"/>
    <property type="match status" value="1"/>
</dbReference>
<dbReference type="Pfam" id="PF02754">
    <property type="entry name" value="CCG"/>
    <property type="match status" value="2"/>
</dbReference>
<dbReference type="PROSITE" id="PS00198">
    <property type="entry name" value="4FE4S_FER_1"/>
    <property type="match status" value="1"/>
</dbReference>
<comment type="catalytic activity">
    <reaction evidence="6">
        <text>glycolate + A = glyoxylate + AH2</text>
        <dbReference type="Rhea" id="RHEA:21264"/>
        <dbReference type="ChEBI" id="CHEBI:13193"/>
        <dbReference type="ChEBI" id="CHEBI:17499"/>
        <dbReference type="ChEBI" id="CHEBI:29805"/>
        <dbReference type="ChEBI" id="CHEBI:36655"/>
        <dbReference type="EC" id="1.1.99.14"/>
    </reaction>
</comment>
<dbReference type="KEGG" id="bse:Bsel_2393"/>
<dbReference type="PIRSF" id="PIRSF000139">
    <property type="entry name" value="Glc_ox_4Fe-4S"/>
    <property type="match status" value="1"/>
</dbReference>
<keyword evidence="5 6" id="KW-0411">Iron-sulfur</keyword>
<organism evidence="8 9">
    <name type="scientific">Bacillus selenitireducens (strain ATCC 700615 / DSM 15326 / MLS10)</name>
    <dbReference type="NCBI Taxonomy" id="439292"/>
    <lineage>
        <taxon>Bacteria</taxon>
        <taxon>Bacillati</taxon>
        <taxon>Bacillota</taxon>
        <taxon>Bacilli</taxon>
        <taxon>Bacillales</taxon>
        <taxon>Bacillaceae</taxon>
        <taxon>Salisediminibacterium</taxon>
    </lineage>
</organism>
<dbReference type="RefSeq" id="WP_013173317.1">
    <property type="nucleotide sequence ID" value="NC_014219.1"/>
</dbReference>
<dbReference type="PANTHER" id="PTHR32479:SF17">
    <property type="entry name" value="GLYCOLATE OXIDASE IRON-SULFUR SUBUNIT"/>
    <property type="match status" value="1"/>
</dbReference>
<evidence type="ECO:0000256" key="1">
    <source>
        <dbReference type="ARBA" id="ARBA00022485"/>
    </source>
</evidence>
<dbReference type="AlphaFoldDB" id="D6XWE1"/>
<comment type="cofactor">
    <cofactor evidence="6">
        <name>[4Fe-4S] cluster</name>
        <dbReference type="ChEBI" id="CHEBI:49883"/>
    </cofactor>
    <text evidence="6">Binds 2 [4Fe-4S] clusters.</text>
</comment>
<dbReference type="PANTHER" id="PTHR32479">
    <property type="entry name" value="GLYCOLATE OXIDASE IRON-SULFUR SUBUNIT"/>
    <property type="match status" value="1"/>
</dbReference>
<feature type="domain" description="4Fe-4S ferredoxin-type" evidence="7">
    <location>
        <begin position="17"/>
        <end position="47"/>
    </location>
</feature>
<dbReference type="GO" id="GO:0046872">
    <property type="term" value="F:metal ion binding"/>
    <property type="evidence" value="ECO:0007669"/>
    <property type="project" value="UniProtKB-UniRule"/>
</dbReference>
<dbReference type="STRING" id="439292.Bsel_2393"/>
<dbReference type="InterPro" id="IPR017900">
    <property type="entry name" value="4Fe4S_Fe_S_CS"/>
</dbReference>
<evidence type="ECO:0000256" key="4">
    <source>
        <dbReference type="ARBA" id="ARBA00023004"/>
    </source>
</evidence>
<evidence type="ECO:0000256" key="6">
    <source>
        <dbReference type="PIRNR" id="PIRNR000139"/>
    </source>
</evidence>
<evidence type="ECO:0000313" key="9">
    <source>
        <dbReference type="Proteomes" id="UP000000271"/>
    </source>
</evidence>
<reference evidence="8" key="1">
    <citation type="submission" date="2009-10" db="EMBL/GenBank/DDBJ databases">
        <title>Complete sequence of Bacillus selenitireducens MLS10.</title>
        <authorList>
            <consortium name="US DOE Joint Genome Institute"/>
            <person name="Lucas S."/>
            <person name="Copeland A."/>
            <person name="Lapidus A."/>
            <person name="Glavina del Rio T."/>
            <person name="Dalin E."/>
            <person name="Tice H."/>
            <person name="Bruce D."/>
            <person name="Goodwin L."/>
            <person name="Pitluck S."/>
            <person name="Sims D."/>
            <person name="Brettin T."/>
            <person name="Detter J.C."/>
            <person name="Han C."/>
            <person name="Larimer F."/>
            <person name="Land M."/>
            <person name="Hauser L."/>
            <person name="Kyrpides N."/>
            <person name="Ovchinnikova G."/>
            <person name="Stolz J."/>
        </authorList>
    </citation>
    <scope>NUCLEOTIDE SEQUENCE [LARGE SCALE GENOMIC DNA]</scope>
    <source>
        <strain evidence="8">MLS10</strain>
    </source>
</reference>